<feature type="signal peptide" evidence="4">
    <location>
        <begin position="1"/>
        <end position="18"/>
    </location>
</feature>
<evidence type="ECO:0008006" key="7">
    <source>
        <dbReference type="Google" id="ProtNLM"/>
    </source>
</evidence>
<dbReference type="STRING" id="6669.E9GIX0"/>
<dbReference type="EMBL" id="GL732547">
    <property type="protein sequence ID" value="EFX80337.1"/>
    <property type="molecule type" value="Genomic_DNA"/>
</dbReference>
<keyword evidence="6" id="KW-1185">Reference proteome</keyword>
<dbReference type="SUPFAM" id="SSF52058">
    <property type="entry name" value="L domain-like"/>
    <property type="match status" value="2"/>
</dbReference>
<dbReference type="SMART" id="SM00369">
    <property type="entry name" value="LRR_TYP"/>
    <property type="match status" value="6"/>
</dbReference>
<keyword evidence="2 4" id="KW-0732">Signal</keyword>
<dbReference type="AlphaFoldDB" id="E9GIX0"/>
<dbReference type="PANTHER" id="PTHR24364:SF18">
    <property type="entry name" value="LP06937P"/>
    <property type="match status" value="1"/>
</dbReference>
<evidence type="ECO:0000256" key="3">
    <source>
        <dbReference type="ARBA" id="ARBA00022737"/>
    </source>
</evidence>
<evidence type="ECO:0000256" key="2">
    <source>
        <dbReference type="ARBA" id="ARBA00022729"/>
    </source>
</evidence>
<dbReference type="eggNOG" id="KOG4237">
    <property type="taxonomic scope" value="Eukaryota"/>
</dbReference>
<dbReference type="PANTHER" id="PTHR24364">
    <property type="entry name" value="LP06937P"/>
    <property type="match status" value="1"/>
</dbReference>
<reference evidence="5 6" key="1">
    <citation type="journal article" date="2011" name="Science">
        <title>The ecoresponsive genome of Daphnia pulex.</title>
        <authorList>
            <person name="Colbourne J.K."/>
            <person name="Pfrender M.E."/>
            <person name="Gilbert D."/>
            <person name="Thomas W.K."/>
            <person name="Tucker A."/>
            <person name="Oakley T.H."/>
            <person name="Tokishita S."/>
            <person name="Aerts A."/>
            <person name="Arnold G.J."/>
            <person name="Basu M.K."/>
            <person name="Bauer D.J."/>
            <person name="Caceres C.E."/>
            <person name="Carmel L."/>
            <person name="Casola C."/>
            <person name="Choi J.H."/>
            <person name="Detter J.C."/>
            <person name="Dong Q."/>
            <person name="Dusheyko S."/>
            <person name="Eads B.D."/>
            <person name="Frohlich T."/>
            <person name="Geiler-Samerotte K.A."/>
            <person name="Gerlach D."/>
            <person name="Hatcher P."/>
            <person name="Jogdeo S."/>
            <person name="Krijgsveld J."/>
            <person name="Kriventseva E.V."/>
            <person name="Kultz D."/>
            <person name="Laforsch C."/>
            <person name="Lindquist E."/>
            <person name="Lopez J."/>
            <person name="Manak J.R."/>
            <person name="Muller J."/>
            <person name="Pangilinan J."/>
            <person name="Patwardhan R.P."/>
            <person name="Pitluck S."/>
            <person name="Pritham E.J."/>
            <person name="Rechtsteiner A."/>
            <person name="Rho M."/>
            <person name="Rogozin I.B."/>
            <person name="Sakarya O."/>
            <person name="Salamov A."/>
            <person name="Schaack S."/>
            <person name="Shapiro H."/>
            <person name="Shiga Y."/>
            <person name="Skalitzky C."/>
            <person name="Smith Z."/>
            <person name="Souvorov A."/>
            <person name="Sung W."/>
            <person name="Tang Z."/>
            <person name="Tsuchiya D."/>
            <person name="Tu H."/>
            <person name="Vos H."/>
            <person name="Wang M."/>
            <person name="Wolf Y.I."/>
            <person name="Yamagata H."/>
            <person name="Yamada T."/>
            <person name="Ye Y."/>
            <person name="Shaw J.R."/>
            <person name="Andrews J."/>
            <person name="Crease T.J."/>
            <person name="Tang H."/>
            <person name="Lucas S.M."/>
            <person name="Robertson H.M."/>
            <person name="Bork P."/>
            <person name="Koonin E.V."/>
            <person name="Zdobnov E.M."/>
            <person name="Grigoriev I.V."/>
            <person name="Lynch M."/>
            <person name="Boore J.L."/>
        </authorList>
    </citation>
    <scope>NUCLEOTIDE SEQUENCE [LARGE SCALE GENOMIC DNA]</scope>
</reference>
<sequence length="894" mass="99623">MKYLLAALHIVLIVTVAAENVARMSMARGQNAERIENRPTGDVSVVDACQEDYYPCTCYTYPSETIPSLYVQCTNVPSFASVQSVFLRTTARQVKEFVLTIPSFETNKTIPADLLSGKGAQEITLNCPDTETQLTVDPAAFSSSKDYTNLIRLNTCDLSQMNYAFLANFNVLREVSYASSIDVAQWSGLPFLPSLQKLSMSSSSDFTDFGNVPFSKLPALSEYSIVSCPNFELLPNTTAMKMLRIESCPLFKQWTILAQQSKMTSLTLLGLDSQTIKDALDSVISSPSVGTLTDLILSQNGLNEVPARIQLFSQLRTFSLSRNIISSVGNGSLSFSTLNLQYLDLSRNGLDTIESGAFQGNFGKTLISLSYNRLSRLESSIFKPILEQMESTDQYGYVDIYENPIECDCHLDWLFVDNSNLVDRVHSGQCSNGTSFSWLKPQDFSSCKSGSTISTTTNNPLTSPSYGGASTMPFVLFFLLVSLEAATATFRDGLTCDDYSPCSCEVYQPYGLVIHCGNEFDGHQSVTTHDVQKVFSRTKAQHIYWLDLFLSPSPETDSFDFINIPADFLSDKSVVRIGVGCASTSTNPWRLEIHPEAFRSSGHRMEHFEVDGCDLSRFNFNFLAKTNRLTSMSIGRSVQLQGFPPLNFLSRIISLRIYECLDYQNWNEISVRFPRLESLFLDGTQLGDQLVNDLLGSIASSPTGNDTLQQLSLWENKLTRIPEHISSFKKLSYVNLFGNSILSFPKGSLGFHTGIRVTFLILTGNALEAIESGAFQGDFSEAVIYLDVNHLTRFDSDVYENLLEQMHHSTSTSDAGLYVRNNPFACNDCHLTWLIRDKRHLLGSVHGGRCSNGTWFEDLNPEGYDHCSQNNGQSRDAEFYERIHTTIITFTITN</sequence>
<evidence type="ECO:0000256" key="1">
    <source>
        <dbReference type="ARBA" id="ARBA00022614"/>
    </source>
</evidence>
<organism evidence="5 6">
    <name type="scientific">Daphnia pulex</name>
    <name type="common">Water flea</name>
    <dbReference type="NCBI Taxonomy" id="6669"/>
    <lineage>
        <taxon>Eukaryota</taxon>
        <taxon>Metazoa</taxon>
        <taxon>Ecdysozoa</taxon>
        <taxon>Arthropoda</taxon>
        <taxon>Crustacea</taxon>
        <taxon>Branchiopoda</taxon>
        <taxon>Diplostraca</taxon>
        <taxon>Cladocera</taxon>
        <taxon>Anomopoda</taxon>
        <taxon>Daphniidae</taxon>
        <taxon>Daphnia</taxon>
    </lineage>
</organism>
<dbReference type="InterPro" id="IPR003591">
    <property type="entry name" value="Leu-rich_rpt_typical-subtyp"/>
</dbReference>
<dbReference type="Gene3D" id="3.80.10.10">
    <property type="entry name" value="Ribonuclease Inhibitor"/>
    <property type="match status" value="3"/>
</dbReference>
<proteinExistence type="predicted"/>
<evidence type="ECO:0000256" key="4">
    <source>
        <dbReference type="SAM" id="SignalP"/>
    </source>
</evidence>
<dbReference type="InterPro" id="IPR052286">
    <property type="entry name" value="Wnt_signaling_inhibitor"/>
</dbReference>
<keyword evidence="1" id="KW-0433">Leucine-rich repeat</keyword>
<dbReference type="Pfam" id="PF00560">
    <property type="entry name" value="LRR_1"/>
    <property type="match status" value="1"/>
</dbReference>
<feature type="chain" id="PRO_5003237097" description="LRRCT domain-containing protein" evidence="4">
    <location>
        <begin position="19"/>
        <end position="894"/>
    </location>
</feature>
<protein>
    <recommendedName>
        <fullName evidence="7">LRRCT domain-containing protein</fullName>
    </recommendedName>
</protein>
<dbReference type="InParanoid" id="E9GIX0"/>
<accession>E9GIX0</accession>
<dbReference type="OrthoDB" id="676979at2759"/>
<keyword evidence="3" id="KW-0677">Repeat</keyword>
<dbReference type="HOGENOM" id="CLU_323458_0_0_1"/>
<dbReference type="GO" id="GO:0016020">
    <property type="term" value="C:membrane"/>
    <property type="evidence" value="ECO:0000318"/>
    <property type="project" value="GO_Central"/>
</dbReference>
<dbReference type="InterPro" id="IPR001611">
    <property type="entry name" value="Leu-rich_rpt"/>
</dbReference>
<dbReference type="PROSITE" id="PS51450">
    <property type="entry name" value="LRR"/>
    <property type="match status" value="1"/>
</dbReference>
<dbReference type="Proteomes" id="UP000000305">
    <property type="component" value="Unassembled WGS sequence"/>
</dbReference>
<evidence type="ECO:0000313" key="6">
    <source>
        <dbReference type="Proteomes" id="UP000000305"/>
    </source>
</evidence>
<evidence type="ECO:0000313" key="5">
    <source>
        <dbReference type="EMBL" id="EFX80337.1"/>
    </source>
</evidence>
<dbReference type="InterPro" id="IPR032675">
    <property type="entry name" value="LRR_dom_sf"/>
</dbReference>
<dbReference type="KEGG" id="dpx:DAPPUDRAFT_304072"/>
<name>E9GIX0_DAPPU</name>
<dbReference type="PhylomeDB" id="E9GIX0"/>
<gene>
    <name evidence="5" type="ORF">DAPPUDRAFT_304072</name>
</gene>